<name>A0A0J8J9G4_9LIST</name>
<dbReference type="Gene3D" id="3.90.226.10">
    <property type="entry name" value="2-enoyl-CoA Hydratase, Chain A, domain 1"/>
    <property type="match status" value="1"/>
</dbReference>
<dbReference type="GO" id="GO:0004176">
    <property type="term" value="F:ATP-dependent peptidase activity"/>
    <property type="evidence" value="ECO:0007669"/>
    <property type="project" value="InterPro"/>
</dbReference>
<evidence type="ECO:0000256" key="5">
    <source>
        <dbReference type="ARBA" id="ARBA00022825"/>
    </source>
</evidence>
<sequence>MKKFWEMKQSANLNEAEIYIYGEITSSKGDEGDTTASSFQKDLLALGEVKSIKLHVNSPGGNVFEGIAISNMLKTHKANVVAYVDALAASIASVIVAGADKVIMYENSMQMIHNPWNIVAGNAIELRKHADDLDAIAQSSIITYLNKAEDKLTEEKIRQIMDDETWLSAADALELGLCDEIFGANQIAACVEGEIFEKFQHVPAHFRQSEPQETEYPITEERKRLAEEAKASALFYQQQFLGGM</sequence>
<evidence type="ECO:0000256" key="3">
    <source>
        <dbReference type="ARBA" id="ARBA00022670"/>
    </source>
</evidence>
<keyword evidence="2" id="KW-0963">Cytoplasm</keyword>
<dbReference type="InterPro" id="IPR023562">
    <property type="entry name" value="ClpP/TepA"/>
</dbReference>
<dbReference type="NCBIfam" id="NF045542">
    <property type="entry name" value="Clp_rel_HeadMat"/>
    <property type="match status" value="1"/>
</dbReference>
<dbReference type="RefSeq" id="WP_007476865.1">
    <property type="nucleotide sequence ID" value="NZ_KQ130610.1"/>
</dbReference>
<keyword evidence="3" id="KW-0645">Protease</keyword>
<evidence type="ECO:0000256" key="6">
    <source>
        <dbReference type="RuleBase" id="RU003567"/>
    </source>
</evidence>
<comment type="caution">
    <text evidence="8">The sequence shown here is derived from an EMBL/GenBank/DDBJ whole genome shotgun (WGS) entry which is preliminary data.</text>
</comment>
<dbReference type="PATRIC" id="fig|1430899.3.peg.396"/>
<keyword evidence="7" id="KW-0472">Membrane</keyword>
<dbReference type="GO" id="GO:0051117">
    <property type="term" value="F:ATPase binding"/>
    <property type="evidence" value="ECO:0007669"/>
    <property type="project" value="TreeGrafter"/>
</dbReference>
<evidence type="ECO:0000256" key="7">
    <source>
        <dbReference type="SAM" id="Phobius"/>
    </source>
</evidence>
<evidence type="ECO:0000256" key="2">
    <source>
        <dbReference type="ARBA" id="ARBA00022490"/>
    </source>
</evidence>
<dbReference type="SUPFAM" id="SSF52096">
    <property type="entry name" value="ClpP/crotonase"/>
    <property type="match status" value="1"/>
</dbReference>
<protein>
    <recommendedName>
        <fullName evidence="6">ATP-dependent Clp protease proteolytic subunit</fullName>
    </recommendedName>
</protein>
<evidence type="ECO:0000256" key="4">
    <source>
        <dbReference type="ARBA" id="ARBA00022801"/>
    </source>
</evidence>
<keyword evidence="9" id="KW-1185">Reference proteome</keyword>
<keyword evidence="7" id="KW-0812">Transmembrane</keyword>
<comment type="similarity">
    <text evidence="1 6">Belongs to the peptidase S14 family.</text>
</comment>
<keyword evidence="5" id="KW-0720">Serine protease</keyword>
<dbReference type="GO" id="GO:0006515">
    <property type="term" value="P:protein quality control for misfolded or incompletely synthesized proteins"/>
    <property type="evidence" value="ECO:0007669"/>
    <property type="project" value="TreeGrafter"/>
</dbReference>
<keyword evidence="4" id="KW-0378">Hydrolase</keyword>
<dbReference type="PRINTS" id="PR00127">
    <property type="entry name" value="CLPPROTEASEP"/>
</dbReference>
<dbReference type="OrthoDB" id="9806592at2"/>
<evidence type="ECO:0000313" key="9">
    <source>
        <dbReference type="Proteomes" id="UP000052258"/>
    </source>
</evidence>
<dbReference type="GO" id="GO:0009368">
    <property type="term" value="C:endopeptidase Clp complex"/>
    <property type="evidence" value="ECO:0007669"/>
    <property type="project" value="TreeGrafter"/>
</dbReference>
<gene>
    <name evidence="8" type="ORF">X560_0386</name>
</gene>
<organism evidence="8 9">
    <name type="scientific">Listeria fleischmannii 1991</name>
    <dbReference type="NCBI Taxonomy" id="1430899"/>
    <lineage>
        <taxon>Bacteria</taxon>
        <taxon>Bacillati</taxon>
        <taxon>Bacillota</taxon>
        <taxon>Bacilli</taxon>
        <taxon>Bacillales</taxon>
        <taxon>Listeriaceae</taxon>
        <taxon>Listeria</taxon>
    </lineage>
</organism>
<dbReference type="Pfam" id="PF00574">
    <property type="entry name" value="CLP_protease"/>
    <property type="match status" value="1"/>
</dbReference>
<evidence type="ECO:0000313" key="8">
    <source>
        <dbReference type="EMBL" id="KMT60966.1"/>
    </source>
</evidence>
<accession>A0A0J8J9G4</accession>
<dbReference type="InterPro" id="IPR029045">
    <property type="entry name" value="ClpP/crotonase-like_dom_sf"/>
</dbReference>
<dbReference type="PANTHER" id="PTHR10381:SF70">
    <property type="entry name" value="ATP-DEPENDENT CLP PROTEASE PROTEOLYTIC SUBUNIT"/>
    <property type="match status" value="1"/>
</dbReference>
<dbReference type="Proteomes" id="UP000052258">
    <property type="component" value="Unassembled WGS sequence"/>
</dbReference>
<dbReference type="PANTHER" id="PTHR10381">
    <property type="entry name" value="ATP-DEPENDENT CLP PROTEASE PROTEOLYTIC SUBUNIT"/>
    <property type="match status" value="1"/>
</dbReference>
<dbReference type="AlphaFoldDB" id="A0A0J8J9G4"/>
<dbReference type="EMBL" id="AZHO01000005">
    <property type="protein sequence ID" value="KMT60966.1"/>
    <property type="molecule type" value="Genomic_DNA"/>
</dbReference>
<reference evidence="8 9" key="1">
    <citation type="journal article" date="2015" name="Genome Biol. Evol.">
        <title>Comparative Genomics of Listeria Sensu Lato: Genus-Wide Differences in Evolutionary Dynamics and the Progressive Gain of Complex, Potentially Pathogenicity-Related Traits through Lateral Gene Transfer.</title>
        <authorList>
            <person name="Chiara M."/>
            <person name="Caruso M."/>
            <person name="D'Erchia A.M."/>
            <person name="Manzari C."/>
            <person name="Fraccalvieri R."/>
            <person name="Goffredo E."/>
            <person name="Latorre L."/>
            <person name="Miccolupo A."/>
            <person name="Padalino I."/>
            <person name="Santagada G."/>
            <person name="Chiocco D."/>
            <person name="Pesole G."/>
            <person name="Horner D.S."/>
            <person name="Parisi A."/>
        </authorList>
    </citation>
    <scope>NUCLEOTIDE SEQUENCE [LARGE SCALE GENOMIC DNA]</scope>
    <source>
        <strain evidence="8 9">1991</strain>
    </source>
</reference>
<feature type="transmembrane region" description="Helical" evidence="7">
    <location>
        <begin position="80"/>
        <end position="99"/>
    </location>
</feature>
<keyword evidence="7" id="KW-1133">Transmembrane helix</keyword>
<dbReference type="InterPro" id="IPR001907">
    <property type="entry name" value="ClpP"/>
</dbReference>
<evidence type="ECO:0000256" key="1">
    <source>
        <dbReference type="ARBA" id="ARBA00007039"/>
    </source>
</evidence>
<proteinExistence type="inferred from homology"/>
<dbReference type="CDD" id="cd07016">
    <property type="entry name" value="S14_ClpP_1"/>
    <property type="match status" value="1"/>
</dbReference>
<dbReference type="GO" id="GO:0004252">
    <property type="term" value="F:serine-type endopeptidase activity"/>
    <property type="evidence" value="ECO:0007669"/>
    <property type="project" value="InterPro"/>
</dbReference>